<dbReference type="EMBL" id="JAAVTX010000007">
    <property type="protein sequence ID" value="NKE47841.1"/>
    <property type="molecule type" value="Genomic_DNA"/>
</dbReference>
<evidence type="ECO:0000259" key="1">
    <source>
        <dbReference type="PROSITE" id="PS50123"/>
    </source>
</evidence>
<dbReference type="RefSeq" id="WP_168053594.1">
    <property type="nucleotide sequence ID" value="NZ_JAATJR010000007.1"/>
</dbReference>
<dbReference type="PROSITE" id="PS50123">
    <property type="entry name" value="CHER"/>
    <property type="match status" value="1"/>
</dbReference>
<dbReference type="InterPro" id="IPR050903">
    <property type="entry name" value="Bact_Chemotaxis_MeTrfase"/>
</dbReference>
<dbReference type="Gene3D" id="3.40.50.150">
    <property type="entry name" value="Vaccinia Virus protein VP39"/>
    <property type="match status" value="1"/>
</dbReference>
<reference evidence="2 3" key="1">
    <citation type="submission" date="2020-03" db="EMBL/GenBank/DDBJ databases">
        <title>Roseomonas selenitidurans sp. nov. isolated from soil.</title>
        <authorList>
            <person name="Liu H."/>
        </authorList>
    </citation>
    <scope>NUCLEOTIDE SEQUENCE [LARGE SCALE GENOMIC DNA]</scope>
    <source>
        <strain evidence="2 3">JCM 15073</strain>
    </source>
</reference>
<evidence type="ECO:0000313" key="3">
    <source>
        <dbReference type="Proteomes" id="UP000765160"/>
    </source>
</evidence>
<proteinExistence type="predicted"/>
<dbReference type="InterPro" id="IPR029063">
    <property type="entry name" value="SAM-dependent_MTases_sf"/>
</dbReference>
<feature type="domain" description="CheR-type methyltransferase" evidence="1">
    <location>
        <begin position="54"/>
        <end position="242"/>
    </location>
</feature>
<dbReference type="PANTHER" id="PTHR24422:SF10">
    <property type="entry name" value="CHEMOTAXIS PROTEIN METHYLTRANSFERASE 2"/>
    <property type="match status" value="1"/>
</dbReference>
<dbReference type="SUPFAM" id="SSF53335">
    <property type="entry name" value="S-adenosyl-L-methionine-dependent methyltransferases"/>
    <property type="match status" value="1"/>
</dbReference>
<protein>
    <recommendedName>
        <fullName evidence="1">CheR-type methyltransferase domain-containing protein</fullName>
    </recommendedName>
</protein>
<dbReference type="SMART" id="SM00138">
    <property type="entry name" value="MeTrc"/>
    <property type="match status" value="1"/>
</dbReference>
<comment type="caution">
    <text evidence="2">The sequence shown here is derived from an EMBL/GenBank/DDBJ whole genome shotgun (WGS) entry which is preliminary data.</text>
</comment>
<dbReference type="InterPro" id="IPR022642">
    <property type="entry name" value="CheR_C"/>
</dbReference>
<name>A0ABX1F623_9PROT</name>
<accession>A0ABX1F623</accession>
<organism evidence="2 3">
    <name type="scientific">Falsiroseomonas frigidaquae</name>
    <dbReference type="NCBI Taxonomy" id="487318"/>
    <lineage>
        <taxon>Bacteria</taxon>
        <taxon>Pseudomonadati</taxon>
        <taxon>Pseudomonadota</taxon>
        <taxon>Alphaproteobacteria</taxon>
        <taxon>Acetobacterales</taxon>
        <taxon>Roseomonadaceae</taxon>
        <taxon>Falsiroseomonas</taxon>
    </lineage>
</organism>
<dbReference type="Proteomes" id="UP000765160">
    <property type="component" value="Unassembled WGS sequence"/>
</dbReference>
<dbReference type="CDD" id="cd02440">
    <property type="entry name" value="AdoMet_MTases"/>
    <property type="match status" value="1"/>
</dbReference>
<gene>
    <name evidence="2" type="ORF">HB662_23900</name>
</gene>
<keyword evidence="3" id="KW-1185">Reference proteome</keyword>
<sequence length="268" mass="28578">MAEALASPALGPALGAIQERLAGLAGFSESDVLRNRLLRAGPILSRLPLDRASLDRASIDHPDWAALLDAVTVQETRMFRAAAQIAAFRAEVLPALAPGGTLSLVSAGCATGEEAWTLAILATGLGRPWQVEGLDLCRPALEAAVAARYRLGPPDALREVPEADRAMLDIADGWFEPVAALRPQVRFRRANLLDACLPDAAADAILCRNVLIYMTEEGRLAVLKRLVAALRPGAALLLGPTDRPPRGIGLQPWSRDLIGIWRREGADA</sequence>
<dbReference type="PRINTS" id="PR00996">
    <property type="entry name" value="CHERMTFRASE"/>
</dbReference>
<evidence type="ECO:0000313" key="2">
    <source>
        <dbReference type="EMBL" id="NKE47841.1"/>
    </source>
</evidence>
<dbReference type="InterPro" id="IPR000780">
    <property type="entry name" value="CheR_MeTrfase"/>
</dbReference>
<dbReference type="Pfam" id="PF01739">
    <property type="entry name" value="CheR"/>
    <property type="match status" value="1"/>
</dbReference>
<dbReference type="PANTHER" id="PTHR24422">
    <property type="entry name" value="CHEMOTAXIS PROTEIN METHYLTRANSFERASE"/>
    <property type="match status" value="1"/>
</dbReference>